<keyword evidence="1" id="KW-0472">Membrane</keyword>
<dbReference type="PIRSF" id="PIRSF018266">
    <property type="entry name" value="FecR"/>
    <property type="match status" value="1"/>
</dbReference>
<organism evidence="4 5">
    <name type="scientific">Mucilaginibacter angelicae</name>
    <dbReference type="NCBI Taxonomy" id="869718"/>
    <lineage>
        <taxon>Bacteria</taxon>
        <taxon>Pseudomonadati</taxon>
        <taxon>Bacteroidota</taxon>
        <taxon>Sphingobacteriia</taxon>
        <taxon>Sphingobacteriales</taxon>
        <taxon>Sphingobacteriaceae</taxon>
        <taxon>Mucilaginibacter</taxon>
    </lineage>
</organism>
<dbReference type="PANTHER" id="PTHR30273:SF2">
    <property type="entry name" value="PROTEIN FECR"/>
    <property type="match status" value="1"/>
</dbReference>
<dbReference type="Proteomes" id="UP001589828">
    <property type="component" value="Unassembled WGS sequence"/>
</dbReference>
<dbReference type="Pfam" id="PF04773">
    <property type="entry name" value="FecR"/>
    <property type="match status" value="1"/>
</dbReference>
<proteinExistence type="predicted"/>
<dbReference type="InterPro" id="IPR032508">
    <property type="entry name" value="FecR_C"/>
</dbReference>
<dbReference type="InterPro" id="IPR006860">
    <property type="entry name" value="FecR"/>
</dbReference>
<dbReference type="Pfam" id="PF16344">
    <property type="entry name" value="FecR_C"/>
    <property type="match status" value="1"/>
</dbReference>
<keyword evidence="5" id="KW-1185">Reference proteome</keyword>
<keyword evidence="1" id="KW-0812">Transmembrane</keyword>
<evidence type="ECO:0000256" key="1">
    <source>
        <dbReference type="SAM" id="Phobius"/>
    </source>
</evidence>
<evidence type="ECO:0000259" key="3">
    <source>
        <dbReference type="Pfam" id="PF16344"/>
    </source>
</evidence>
<evidence type="ECO:0000313" key="5">
    <source>
        <dbReference type="Proteomes" id="UP001589828"/>
    </source>
</evidence>
<protein>
    <submittedName>
        <fullName evidence="4">FecR family protein</fullName>
    </submittedName>
</protein>
<keyword evidence="1" id="KW-1133">Transmembrane helix</keyword>
<feature type="transmembrane region" description="Helical" evidence="1">
    <location>
        <begin position="74"/>
        <end position="93"/>
    </location>
</feature>
<feature type="domain" description="FecR protein" evidence="2">
    <location>
        <begin position="178"/>
        <end position="271"/>
    </location>
</feature>
<accession>A0ABV6L5V3</accession>
<dbReference type="EMBL" id="JBHLTS010000021">
    <property type="protein sequence ID" value="MFC0514853.1"/>
    <property type="molecule type" value="Genomic_DNA"/>
</dbReference>
<gene>
    <name evidence="4" type="ORF">ACFFGT_11615</name>
</gene>
<feature type="domain" description="Protein FecR C-terminal" evidence="3">
    <location>
        <begin position="312"/>
        <end position="380"/>
    </location>
</feature>
<sequence>MTPEEYIKLYEKFNSGQCTPEEEARLMEFQDDFKFSETDGLPLNEASKQKRLAIYTRIRETLANKHQKKSFRMMWGWTAAAAVALIFSAIFLFQKKQPENTIAANPVKKSPSKPIKPGRNTAILTLANGSSITLDDAKNGVLAKSGKSSVKKLANGLIAYSSDDAAPPAGEPARNMVTVPRGGQYSIKLPDGTMVWLNSSSSLSYPVAFTGADRSVTLTGEAYFEVTKNKHLPFIVHAGGVNVKVLGTHFNVAAYEDEKDIKTTLLEGSVNLSNSKSSVLLIPGLQGIAGTNQEITTRPVNVNQVVAWKTGYFIFKDDDIRGIMRKISRWYDVEVEYEGNVTHKTFGGIYSMNKDINELLKGLELTGLVHFKIEERRIIVMN</sequence>
<dbReference type="InterPro" id="IPR012373">
    <property type="entry name" value="Ferrdict_sens_TM"/>
</dbReference>
<dbReference type="PANTHER" id="PTHR30273">
    <property type="entry name" value="PERIPLASMIC SIGNAL SENSOR AND SIGMA FACTOR ACTIVATOR FECR-RELATED"/>
    <property type="match status" value="1"/>
</dbReference>
<dbReference type="RefSeq" id="WP_377022696.1">
    <property type="nucleotide sequence ID" value="NZ_JBHLTS010000021.1"/>
</dbReference>
<reference evidence="4 5" key="1">
    <citation type="submission" date="2024-09" db="EMBL/GenBank/DDBJ databases">
        <authorList>
            <person name="Sun Q."/>
            <person name="Mori K."/>
        </authorList>
    </citation>
    <scope>NUCLEOTIDE SEQUENCE [LARGE SCALE GENOMIC DNA]</scope>
    <source>
        <strain evidence="4 5">NCAIM B.02415</strain>
    </source>
</reference>
<evidence type="ECO:0000313" key="4">
    <source>
        <dbReference type="EMBL" id="MFC0514853.1"/>
    </source>
</evidence>
<evidence type="ECO:0000259" key="2">
    <source>
        <dbReference type="Pfam" id="PF04773"/>
    </source>
</evidence>
<name>A0ABV6L5V3_9SPHI</name>
<dbReference type="Gene3D" id="2.60.120.1440">
    <property type="match status" value="1"/>
</dbReference>
<comment type="caution">
    <text evidence="4">The sequence shown here is derived from an EMBL/GenBank/DDBJ whole genome shotgun (WGS) entry which is preliminary data.</text>
</comment>
<dbReference type="Gene3D" id="3.55.50.30">
    <property type="match status" value="1"/>
</dbReference>